<organism evidence="1 2">
    <name type="scientific">Actinomadura rubrobrunea</name>
    <dbReference type="NCBI Taxonomy" id="115335"/>
    <lineage>
        <taxon>Bacteria</taxon>
        <taxon>Bacillati</taxon>
        <taxon>Actinomycetota</taxon>
        <taxon>Actinomycetes</taxon>
        <taxon>Streptosporangiales</taxon>
        <taxon>Thermomonosporaceae</taxon>
        <taxon>Actinomadura</taxon>
    </lineage>
</organism>
<dbReference type="EMBL" id="BSRZ01000004">
    <property type="protein sequence ID" value="GLW63987.1"/>
    <property type="molecule type" value="Genomic_DNA"/>
</dbReference>
<comment type="caution">
    <text evidence="1">The sequence shown here is derived from an EMBL/GenBank/DDBJ whole genome shotgun (WGS) entry which is preliminary data.</text>
</comment>
<name>A0A9W6PWC0_9ACTN</name>
<keyword evidence="2" id="KW-1185">Reference proteome</keyword>
<dbReference type="RefSeq" id="WP_067915989.1">
    <property type="nucleotide sequence ID" value="NZ_BSRZ01000004.1"/>
</dbReference>
<reference evidence="1" key="1">
    <citation type="submission" date="2023-02" db="EMBL/GenBank/DDBJ databases">
        <title>Actinomadura rubrobrunea NBRC 14622.</title>
        <authorList>
            <person name="Ichikawa N."/>
            <person name="Sato H."/>
            <person name="Tonouchi N."/>
        </authorList>
    </citation>
    <scope>NUCLEOTIDE SEQUENCE</scope>
    <source>
        <strain evidence="1">NBRC 14622</strain>
    </source>
</reference>
<evidence type="ECO:0000313" key="2">
    <source>
        <dbReference type="Proteomes" id="UP001165124"/>
    </source>
</evidence>
<dbReference type="AlphaFoldDB" id="A0A9W6PWC0"/>
<sequence length="118" mass="12969">MAYADHEQRQRLIAGLRSLVALLETRPEVPTPTFTTLTVFPPRDTDDAMRAEVDRIAAILGAEIETKSLEHGHYCAGRNFGPVRYEVAAILSAARARYDAWRSPADSLTPDSAPSKGM</sequence>
<protein>
    <submittedName>
        <fullName evidence="1">Uncharacterized protein</fullName>
    </submittedName>
</protein>
<proteinExistence type="predicted"/>
<accession>A0A9W6PWC0</accession>
<dbReference type="Proteomes" id="UP001165124">
    <property type="component" value="Unassembled WGS sequence"/>
</dbReference>
<gene>
    <name evidence="1" type="ORF">Arub01_22310</name>
</gene>
<evidence type="ECO:0000313" key="1">
    <source>
        <dbReference type="EMBL" id="GLW63987.1"/>
    </source>
</evidence>